<dbReference type="SUPFAM" id="SSF53850">
    <property type="entry name" value="Periplasmic binding protein-like II"/>
    <property type="match status" value="1"/>
</dbReference>
<comment type="caution">
    <text evidence="7">The sequence shown here is derived from an EMBL/GenBank/DDBJ whole genome shotgun (WGS) entry which is preliminary data.</text>
</comment>
<evidence type="ECO:0000256" key="3">
    <source>
        <dbReference type="ARBA" id="ARBA00022729"/>
    </source>
</evidence>
<sequence>MKNILKLTGILLIGLFLISCGGKQENGKSGSSERKQKVKVGTEGVYAPFTFTDGSGKLTGYDVEVVEEIGKRANLDIEFVPTPWDSMFLGLESKKFDFIANEIAKNPEREKKYTFSDDYLVSAAQIIVKKGRTDIKTLEDLKGKRVMTGVGSNYNKTLTDFDKNKEINYAYFDGNVSIALEEIAQGKADATLNDRLTVGYFTKQRGNLVEIVGEPVTKTPVYFTFRKDSEELKNKVNKALAEMKADGTLAKISEKWFGGDYTK</sequence>
<dbReference type="InterPro" id="IPR001638">
    <property type="entry name" value="Solute-binding_3/MltF_N"/>
</dbReference>
<evidence type="ECO:0000256" key="1">
    <source>
        <dbReference type="ARBA" id="ARBA00004196"/>
    </source>
</evidence>
<evidence type="ECO:0000256" key="4">
    <source>
        <dbReference type="RuleBase" id="RU003744"/>
    </source>
</evidence>
<dbReference type="OrthoDB" id="9811552at2"/>
<evidence type="ECO:0000259" key="5">
    <source>
        <dbReference type="SMART" id="SM00062"/>
    </source>
</evidence>
<keyword evidence="8" id="KW-1185">Reference proteome</keyword>
<dbReference type="CDD" id="cd13626">
    <property type="entry name" value="PBP2_Cystine_like"/>
    <property type="match status" value="1"/>
</dbReference>
<dbReference type="SMART" id="SM00079">
    <property type="entry name" value="PBPe"/>
    <property type="match status" value="1"/>
</dbReference>
<dbReference type="PROSITE" id="PS01039">
    <property type="entry name" value="SBP_BACTERIAL_3"/>
    <property type="match status" value="1"/>
</dbReference>
<comment type="similarity">
    <text evidence="2 4">Belongs to the bacterial solute-binding protein 3 family.</text>
</comment>
<dbReference type="PANTHER" id="PTHR35936">
    <property type="entry name" value="MEMBRANE-BOUND LYTIC MUREIN TRANSGLYCOSYLASE F"/>
    <property type="match status" value="1"/>
</dbReference>
<dbReference type="GO" id="GO:0016020">
    <property type="term" value="C:membrane"/>
    <property type="evidence" value="ECO:0007669"/>
    <property type="project" value="InterPro"/>
</dbReference>
<dbReference type="RefSeq" id="WP_060917812.1">
    <property type="nucleotide sequence ID" value="NZ_KQ960066.1"/>
</dbReference>
<dbReference type="Gene3D" id="3.40.190.10">
    <property type="entry name" value="Periplasmic binding protein-like II"/>
    <property type="match status" value="2"/>
</dbReference>
<organism evidence="7 8">
    <name type="scientific">Leptotrichia wadei</name>
    <dbReference type="NCBI Taxonomy" id="157687"/>
    <lineage>
        <taxon>Bacteria</taxon>
        <taxon>Fusobacteriati</taxon>
        <taxon>Fusobacteriota</taxon>
        <taxon>Fusobacteriia</taxon>
        <taxon>Fusobacteriales</taxon>
        <taxon>Leptotrichiaceae</taxon>
        <taxon>Leptotrichia</taxon>
    </lineage>
</organism>
<dbReference type="GO" id="GO:0015276">
    <property type="term" value="F:ligand-gated monoatomic ion channel activity"/>
    <property type="evidence" value="ECO:0007669"/>
    <property type="project" value="InterPro"/>
</dbReference>
<dbReference type="PATRIC" id="fig|157687.3.peg.1023"/>
<dbReference type="PANTHER" id="PTHR35936:SF19">
    <property type="entry name" value="AMINO-ACID-BINDING PROTEIN YXEM-RELATED"/>
    <property type="match status" value="1"/>
</dbReference>
<gene>
    <name evidence="7" type="ORF">HMPREF3180_01028</name>
</gene>
<reference evidence="8" key="1">
    <citation type="submission" date="2016-01" db="EMBL/GenBank/DDBJ databases">
        <authorList>
            <person name="Mitreva M."/>
            <person name="Pepin K.H."/>
            <person name="Mihindukulasuriya K.A."/>
            <person name="Fulton R."/>
            <person name="Fronick C."/>
            <person name="O'Laughlin M."/>
            <person name="Miner T."/>
            <person name="Herter B."/>
            <person name="Rosa B.A."/>
            <person name="Cordes M."/>
            <person name="Tomlinson C."/>
            <person name="Wollam A."/>
            <person name="Palsikar V.B."/>
            <person name="Mardis E.R."/>
            <person name="Wilson R.K."/>
        </authorList>
    </citation>
    <scope>NUCLEOTIDE SEQUENCE [LARGE SCALE GENOMIC DNA]</scope>
    <source>
        <strain evidence="8">KA00185</strain>
    </source>
</reference>
<protein>
    <submittedName>
        <fullName evidence="7">Putative cystine-binding periplasmic protein</fullName>
    </submittedName>
</protein>
<evidence type="ECO:0000256" key="2">
    <source>
        <dbReference type="ARBA" id="ARBA00010333"/>
    </source>
</evidence>
<dbReference type="InterPro" id="IPR001320">
    <property type="entry name" value="Iontro_rcpt_C"/>
</dbReference>
<comment type="subcellular location">
    <subcellularLocation>
        <location evidence="1">Cell envelope</location>
    </subcellularLocation>
</comment>
<dbReference type="InterPro" id="IPR018313">
    <property type="entry name" value="SBP_3_CS"/>
</dbReference>
<dbReference type="GO" id="GO:0030313">
    <property type="term" value="C:cell envelope"/>
    <property type="evidence" value="ECO:0007669"/>
    <property type="project" value="UniProtKB-SubCell"/>
</dbReference>
<accession>A0A134AF73</accession>
<dbReference type="EMBL" id="LSDD01000081">
    <property type="protein sequence ID" value="KXB66200.1"/>
    <property type="molecule type" value="Genomic_DNA"/>
</dbReference>
<proteinExistence type="inferred from homology"/>
<evidence type="ECO:0000259" key="6">
    <source>
        <dbReference type="SMART" id="SM00079"/>
    </source>
</evidence>
<dbReference type="PROSITE" id="PS51257">
    <property type="entry name" value="PROKAR_LIPOPROTEIN"/>
    <property type="match status" value="1"/>
</dbReference>
<evidence type="ECO:0000313" key="8">
    <source>
        <dbReference type="Proteomes" id="UP000070483"/>
    </source>
</evidence>
<feature type="domain" description="Solute-binding protein family 3/N-terminal" evidence="5">
    <location>
        <begin position="37"/>
        <end position="260"/>
    </location>
</feature>
<name>A0A134AF73_9FUSO</name>
<feature type="domain" description="Ionotropic glutamate receptor C-terminal" evidence="6">
    <location>
        <begin position="37"/>
        <end position="259"/>
    </location>
</feature>
<evidence type="ECO:0000313" key="7">
    <source>
        <dbReference type="EMBL" id="KXB66200.1"/>
    </source>
</evidence>
<dbReference type="Pfam" id="PF00497">
    <property type="entry name" value="SBP_bac_3"/>
    <property type="match status" value="1"/>
</dbReference>
<dbReference type="Proteomes" id="UP000070483">
    <property type="component" value="Unassembled WGS sequence"/>
</dbReference>
<keyword evidence="3" id="KW-0732">Signal</keyword>
<dbReference type="STRING" id="157687.HMPREF3180_01028"/>
<dbReference type="SMART" id="SM00062">
    <property type="entry name" value="PBPb"/>
    <property type="match status" value="1"/>
</dbReference>
<dbReference type="AlphaFoldDB" id="A0A134AF73"/>